<feature type="compositionally biased region" description="Basic and acidic residues" evidence="1">
    <location>
        <begin position="1"/>
        <end position="24"/>
    </location>
</feature>
<keyword evidence="2" id="KW-0472">Membrane</keyword>
<keyword evidence="2" id="KW-0812">Transmembrane</keyword>
<sequence length="167" mass="19708">MDCETGERLCDKETGESPAKHETNQETGECEINCVGPRRPFKIPTEYIRQDTLEETRKFDKMMSKSRTRNRISPTVLFLLPTLVFFSPIVSIFLGIVEISLHIWAHKKNKSLTNRDHYYQSPLHIILSEFCASCLDERMKMKITKIQDRKNSRFIKYGIEYFRRIVK</sequence>
<proteinExistence type="predicted"/>
<evidence type="ECO:0000313" key="3">
    <source>
        <dbReference type="Proteomes" id="UP000695000"/>
    </source>
</evidence>
<keyword evidence="2" id="KW-1133">Transmembrane helix</keyword>
<feature type="transmembrane region" description="Helical" evidence="2">
    <location>
        <begin position="72"/>
        <end position="97"/>
    </location>
</feature>
<gene>
    <name evidence="4" type="primary">LOC108564629</name>
</gene>
<reference evidence="4" key="1">
    <citation type="submission" date="2025-08" db="UniProtKB">
        <authorList>
            <consortium name="RefSeq"/>
        </authorList>
    </citation>
    <scope>IDENTIFICATION</scope>
    <source>
        <tissue evidence="4">Whole Larva</tissue>
    </source>
</reference>
<name>A0ABM1MXB5_NICVS</name>
<organism evidence="3 4">
    <name type="scientific">Nicrophorus vespilloides</name>
    <name type="common">Boreal carrion beetle</name>
    <dbReference type="NCBI Taxonomy" id="110193"/>
    <lineage>
        <taxon>Eukaryota</taxon>
        <taxon>Metazoa</taxon>
        <taxon>Ecdysozoa</taxon>
        <taxon>Arthropoda</taxon>
        <taxon>Hexapoda</taxon>
        <taxon>Insecta</taxon>
        <taxon>Pterygota</taxon>
        <taxon>Neoptera</taxon>
        <taxon>Endopterygota</taxon>
        <taxon>Coleoptera</taxon>
        <taxon>Polyphaga</taxon>
        <taxon>Staphyliniformia</taxon>
        <taxon>Silphidae</taxon>
        <taxon>Nicrophorinae</taxon>
        <taxon>Nicrophorus</taxon>
    </lineage>
</organism>
<evidence type="ECO:0000313" key="4">
    <source>
        <dbReference type="RefSeq" id="XP_017779215.1"/>
    </source>
</evidence>
<feature type="region of interest" description="Disordered" evidence="1">
    <location>
        <begin position="1"/>
        <end position="27"/>
    </location>
</feature>
<evidence type="ECO:0000256" key="1">
    <source>
        <dbReference type="SAM" id="MobiDB-lite"/>
    </source>
</evidence>
<protein>
    <submittedName>
        <fullName evidence="4">Uncharacterized protein LOC108564629</fullName>
    </submittedName>
</protein>
<accession>A0ABM1MXB5</accession>
<evidence type="ECO:0000256" key="2">
    <source>
        <dbReference type="SAM" id="Phobius"/>
    </source>
</evidence>
<dbReference type="Proteomes" id="UP000695000">
    <property type="component" value="Unplaced"/>
</dbReference>
<dbReference type="RefSeq" id="XP_017779215.1">
    <property type="nucleotide sequence ID" value="XM_017923726.1"/>
</dbReference>
<dbReference type="GeneID" id="108564629"/>
<keyword evidence="3" id="KW-1185">Reference proteome</keyword>